<name>A0A839N696_9MICO</name>
<gene>
    <name evidence="14" type="ORF">FHU39_000709</name>
</gene>
<dbReference type="PRINTS" id="PR00411">
    <property type="entry name" value="PNDRDTASEI"/>
</dbReference>
<dbReference type="PANTHER" id="PTHR22912:SF217">
    <property type="entry name" value="DIHYDROLIPOYL DEHYDROGENASE"/>
    <property type="match status" value="1"/>
</dbReference>
<evidence type="ECO:0000313" key="14">
    <source>
        <dbReference type="EMBL" id="MBB2890725.1"/>
    </source>
</evidence>
<dbReference type="PIRSF" id="PIRSF000350">
    <property type="entry name" value="Mercury_reductase_MerA"/>
    <property type="match status" value="1"/>
</dbReference>
<feature type="active site" description="Proton acceptor" evidence="8">
    <location>
        <position position="439"/>
    </location>
</feature>
<evidence type="ECO:0000256" key="1">
    <source>
        <dbReference type="ARBA" id="ARBA00007532"/>
    </source>
</evidence>
<keyword evidence="5 9" id="KW-0520">NAD</keyword>
<keyword evidence="2 11" id="KW-0285">Flavoprotein</keyword>
<keyword evidence="7 11" id="KW-0676">Redox-active center</keyword>
<dbReference type="InterPro" id="IPR036188">
    <property type="entry name" value="FAD/NAD-bd_sf"/>
</dbReference>
<dbReference type="RefSeq" id="WP_183319025.1">
    <property type="nucleotide sequence ID" value="NZ_JACHVQ010000001.1"/>
</dbReference>
<dbReference type="InterPro" id="IPR012999">
    <property type="entry name" value="Pyr_OxRdtase_I_AS"/>
</dbReference>
<dbReference type="InterPro" id="IPR016156">
    <property type="entry name" value="FAD/NAD-linked_Rdtase_dimer_sf"/>
</dbReference>
<organism evidence="14 15">
    <name type="scientific">Flexivirga oryzae</name>
    <dbReference type="NCBI Taxonomy" id="1794944"/>
    <lineage>
        <taxon>Bacteria</taxon>
        <taxon>Bacillati</taxon>
        <taxon>Actinomycetota</taxon>
        <taxon>Actinomycetes</taxon>
        <taxon>Micrococcales</taxon>
        <taxon>Dermacoccaceae</taxon>
        <taxon>Flexivirga</taxon>
    </lineage>
</organism>
<evidence type="ECO:0000256" key="3">
    <source>
        <dbReference type="ARBA" id="ARBA00022827"/>
    </source>
</evidence>
<comment type="cofactor">
    <cofactor evidence="9">
        <name>FAD</name>
        <dbReference type="ChEBI" id="CHEBI:57692"/>
    </cofactor>
    <text evidence="9">Binds 1 FAD per subunit.</text>
</comment>
<dbReference type="EC" id="1.8.1.15" evidence="14"/>
<evidence type="ECO:0000313" key="15">
    <source>
        <dbReference type="Proteomes" id="UP000559182"/>
    </source>
</evidence>
<evidence type="ECO:0000256" key="2">
    <source>
        <dbReference type="ARBA" id="ARBA00022630"/>
    </source>
</evidence>
<dbReference type="SUPFAM" id="SSF55424">
    <property type="entry name" value="FAD/NAD-linked reductases, dimerisation (C-terminal) domain"/>
    <property type="match status" value="1"/>
</dbReference>
<keyword evidence="6" id="KW-1015">Disulfide bond</keyword>
<comment type="similarity">
    <text evidence="1 11">Belongs to the class-I pyridine nucleotide-disulfide oxidoreductase family.</text>
</comment>
<dbReference type="EMBL" id="JACHVQ010000001">
    <property type="protein sequence ID" value="MBB2890725.1"/>
    <property type="molecule type" value="Genomic_DNA"/>
</dbReference>
<sequence>MTHFDLAIIGTGSGNSLVTPDFDDKRVAVIEEGLFGGTCLNVGCIPTKMFVYAAEVADTIRGSATYGVDSTLDGVRWRDIRDRIFGRIDPIEAGGRDYRVNGPNTTAYLGHAEFVGPRELRVQVGDHVDEVTADRIVIATGAHSVVPEAISQSGVPFHTSDTIMRIDELPSSIVILGGGFIASEFAHVFSALGVDVRVVTRGARMLRKEDERISAEFTALADRQWDVHLSAEVVGAKSSAGEVALELASGELVSAELLLVATGRRPNTERLGLGKAGIATESDGRVTVDEFGRTNVPGVWSLGDASSPYQLKHVANHEARVVAHNLVHPDDLQAFDHRFVPSAVFTHPQIASVGMTEAAARESGADVTVKVQEFGGTAYGWAMEDTTSIFKVVADRRTKLILGAHVMGPMASTLIQPIIQAMSFGQTAPEVARGQYWIHPALAEVVENALLGLEFD</sequence>
<keyword evidence="3 9" id="KW-0274">FAD</keyword>
<proteinExistence type="inferred from homology"/>
<dbReference type="AlphaFoldDB" id="A0A839N696"/>
<dbReference type="PANTHER" id="PTHR22912">
    <property type="entry name" value="DISULFIDE OXIDOREDUCTASE"/>
    <property type="match status" value="1"/>
</dbReference>
<dbReference type="NCBIfam" id="NF005884">
    <property type="entry name" value="PRK07846.1"/>
    <property type="match status" value="1"/>
</dbReference>
<evidence type="ECO:0000256" key="6">
    <source>
        <dbReference type="ARBA" id="ARBA00023157"/>
    </source>
</evidence>
<dbReference type="PROSITE" id="PS00076">
    <property type="entry name" value="PYRIDINE_REDOX_1"/>
    <property type="match status" value="1"/>
</dbReference>
<feature type="binding site" evidence="9">
    <location>
        <position position="263"/>
    </location>
    <ligand>
        <name>NAD(+)</name>
        <dbReference type="ChEBI" id="CHEBI:57540"/>
    </ligand>
</feature>
<evidence type="ECO:0000256" key="4">
    <source>
        <dbReference type="ARBA" id="ARBA00023002"/>
    </source>
</evidence>
<dbReference type="Gene3D" id="3.30.390.30">
    <property type="match status" value="1"/>
</dbReference>
<keyword evidence="15" id="KW-1185">Reference proteome</keyword>
<dbReference type="Pfam" id="PF07992">
    <property type="entry name" value="Pyr_redox_2"/>
    <property type="match status" value="1"/>
</dbReference>
<dbReference type="Gene3D" id="3.50.50.60">
    <property type="entry name" value="FAD/NAD(P)-binding domain"/>
    <property type="match status" value="2"/>
</dbReference>
<evidence type="ECO:0000259" key="13">
    <source>
        <dbReference type="Pfam" id="PF07992"/>
    </source>
</evidence>
<feature type="domain" description="FAD/NAD(P)-binding" evidence="13">
    <location>
        <begin position="5"/>
        <end position="318"/>
    </location>
</feature>
<evidence type="ECO:0000256" key="10">
    <source>
        <dbReference type="PIRSR" id="PIRSR000350-4"/>
    </source>
</evidence>
<evidence type="ECO:0000259" key="12">
    <source>
        <dbReference type="Pfam" id="PF02852"/>
    </source>
</evidence>
<evidence type="ECO:0000256" key="5">
    <source>
        <dbReference type="ARBA" id="ARBA00023027"/>
    </source>
</evidence>
<comment type="caution">
    <text evidence="14">The sequence shown here is derived from an EMBL/GenBank/DDBJ whole genome shotgun (WGS) entry which is preliminary data.</text>
</comment>
<feature type="binding site" evidence="9">
    <location>
        <position position="48"/>
    </location>
    <ligand>
        <name>FAD</name>
        <dbReference type="ChEBI" id="CHEBI:57692"/>
    </ligand>
</feature>
<dbReference type="InterPro" id="IPR001100">
    <property type="entry name" value="Pyr_nuc-diS_OxRdtase"/>
</dbReference>
<dbReference type="Pfam" id="PF02852">
    <property type="entry name" value="Pyr_redox_dim"/>
    <property type="match status" value="1"/>
</dbReference>
<dbReference type="InterPro" id="IPR023753">
    <property type="entry name" value="FAD/NAD-binding_dom"/>
</dbReference>
<evidence type="ECO:0000256" key="8">
    <source>
        <dbReference type="PIRSR" id="PIRSR000350-2"/>
    </source>
</evidence>
<reference evidence="14 15" key="1">
    <citation type="submission" date="2020-08" db="EMBL/GenBank/DDBJ databases">
        <title>Sequencing the genomes of 1000 actinobacteria strains.</title>
        <authorList>
            <person name="Klenk H.-P."/>
        </authorList>
    </citation>
    <scope>NUCLEOTIDE SEQUENCE [LARGE SCALE GENOMIC DNA]</scope>
    <source>
        <strain evidence="14 15">DSM 105369</strain>
    </source>
</reference>
<evidence type="ECO:0000256" key="7">
    <source>
        <dbReference type="ARBA" id="ARBA00023284"/>
    </source>
</evidence>
<dbReference type="InterPro" id="IPR017817">
    <property type="entry name" value="Mycothione_reductase"/>
</dbReference>
<accession>A0A839N696</accession>
<dbReference type="InterPro" id="IPR004099">
    <property type="entry name" value="Pyr_nucl-diS_OxRdtase_dimer"/>
</dbReference>
<feature type="domain" description="Pyridine nucleotide-disulphide oxidoreductase dimerisation" evidence="12">
    <location>
        <begin position="340"/>
        <end position="449"/>
    </location>
</feature>
<feature type="binding site" evidence="9">
    <location>
        <begin position="177"/>
        <end position="184"/>
    </location>
    <ligand>
        <name>NAD(+)</name>
        <dbReference type="ChEBI" id="CHEBI:57540"/>
    </ligand>
</feature>
<dbReference type="SUPFAM" id="SSF51905">
    <property type="entry name" value="FAD/NAD(P)-binding domain"/>
    <property type="match status" value="1"/>
</dbReference>
<protein>
    <submittedName>
        <fullName evidence="14">Mycothione reductase</fullName>
        <ecNumber evidence="14">1.8.1.15</ecNumber>
    </submittedName>
</protein>
<dbReference type="Proteomes" id="UP000559182">
    <property type="component" value="Unassembled WGS sequence"/>
</dbReference>
<dbReference type="GO" id="GO:0004148">
    <property type="term" value="F:dihydrolipoyl dehydrogenase (NADH) activity"/>
    <property type="evidence" value="ECO:0007669"/>
    <property type="project" value="TreeGrafter"/>
</dbReference>
<keyword evidence="9" id="KW-0547">Nucleotide-binding</keyword>
<evidence type="ECO:0000256" key="9">
    <source>
        <dbReference type="PIRSR" id="PIRSR000350-3"/>
    </source>
</evidence>
<dbReference type="GO" id="GO:0050627">
    <property type="term" value="F:mycothione reductase [NAD(P)H] activity"/>
    <property type="evidence" value="ECO:0007669"/>
    <property type="project" value="UniProtKB-EC"/>
</dbReference>
<dbReference type="GO" id="GO:0050660">
    <property type="term" value="F:flavin adenine dinucleotide binding"/>
    <property type="evidence" value="ECO:0007669"/>
    <property type="project" value="TreeGrafter"/>
</dbReference>
<dbReference type="PRINTS" id="PR00368">
    <property type="entry name" value="FADPNR"/>
</dbReference>
<dbReference type="GO" id="GO:0006103">
    <property type="term" value="P:2-oxoglutarate metabolic process"/>
    <property type="evidence" value="ECO:0007669"/>
    <property type="project" value="TreeGrafter"/>
</dbReference>
<feature type="binding site" evidence="9">
    <location>
        <position position="304"/>
    </location>
    <ligand>
        <name>FAD</name>
        <dbReference type="ChEBI" id="CHEBI:57692"/>
    </ligand>
</feature>
<dbReference type="InterPro" id="IPR050151">
    <property type="entry name" value="Class-I_Pyr_Nuc-Dis_Oxidored"/>
</dbReference>
<keyword evidence="4 11" id="KW-0560">Oxidoreductase</keyword>
<dbReference type="NCBIfam" id="TIGR03452">
    <property type="entry name" value="mycothione_red"/>
    <property type="match status" value="1"/>
</dbReference>
<evidence type="ECO:0000256" key="11">
    <source>
        <dbReference type="RuleBase" id="RU003691"/>
    </source>
</evidence>
<feature type="disulfide bond" description="Redox-active" evidence="10">
    <location>
        <begin position="39"/>
        <end position="44"/>
    </location>
</feature>